<proteinExistence type="predicted"/>
<dbReference type="EMBL" id="JBFOLK010000002">
    <property type="protein sequence ID" value="KAL2531746.1"/>
    <property type="molecule type" value="Genomic_DNA"/>
</dbReference>
<organism evidence="2 3">
    <name type="scientific">Abeliophyllum distichum</name>
    <dbReference type="NCBI Taxonomy" id="126358"/>
    <lineage>
        <taxon>Eukaryota</taxon>
        <taxon>Viridiplantae</taxon>
        <taxon>Streptophyta</taxon>
        <taxon>Embryophyta</taxon>
        <taxon>Tracheophyta</taxon>
        <taxon>Spermatophyta</taxon>
        <taxon>Magnoliopsida</taxon>
        <taxon>eudicotyledons</taxon>
        <taxon>Gunneridae</taxon>
        <taxon>Pentapetalae</taxon>
        <taxon>asterids</taxon>
        <taxon>lamiids</taxon>
        <taxon>Lamiales</taxon>
        <taxon>Oleaceae</taxon>
        <taxon>Forsythieae</taxon>
        <taxon>Abeliophyllum</taxon>
    </lineage>
</organism>
<feature type="region of interest" description="Disordered" evidence="1">
    <location>
        <begin position="40"/>
        <end position="78"/>
    </location>
</feature>
<name>A0ABD1V347_9LAMI</name>
<gene>
    <name evidence="2" type="ORF">Adt_05097</name>
</gene>
<reference evidence="3" key="1">
    <citation type="submission" date="2024-07" db="EMBL/GenBank/DDBJ databases">
        <title>Two chromosome-level genome assemblies of Korean endemic species Abeliophyllum distichum and Forsythia ovata (Oleaceae).</title>
        <authorList>
            <person name="Jang H."/>
        </authorList>
    </citation>
    <scope>NUCLEOTIDE SEQUENCE [LARGE SCALE GENOMIC DNA]</scope>
</reference>
<dbReference type="AlphaFoldDB" id="A0ABD1V347"/>
<protein>
    <submittedName>
        <fullName evidence="2">Uncharacterized protein</fullName>
    </submittedName>
</protein>
<evidence type="ECO:0000256" key="1">
    <source>
        <dbReference type="SAM" id="MobiDB-lite"/>
    </source>
</evidence>
<feature type="compositionally biased region" description="Basic and acidic residues" evidence="1">
    <location>
        <begin position="42"/>
        <end position="72"/>
    </location>
</feature>
<comment type="caution">
    <text evidence="2">The sequence shown here is derived from an EMBL/GenBank/DDBJ whole genome shotgun (WGS) entry which is preliminary data.</text>
</comment>
<dbReference type="Proteomes" id="UP001604336">
    <property type="component" value="Unassembled WGS sequence"/>
</dbReference>
<keyword evidence="3" id="KW-1185">Reference proteome</keyword>
<evidence type="ECO:0000313" key="3">
    <source>
        <dbReference type="Proteomes" id="UP001604336"/>
    </source>
</evidence>
<accession>A0ABD1V347</accession>
<evidence type="ECO:0000313" key="2">
    <source>
        <dbReference type="EMBL" id="KAL2531746.1"/>
    </source>
</evidence>
<sequence>MTRTQQRCFQRNYGQMMGQQKGAEHLRATIESKVVNKNVLENGDKEDTKASKDEPLKGECVGKSKFEHRKKDEDDDDAGQLTTIQFGTMPPVMLITIFWPMNLRIKNMMKR</sequence>